<name>A0ACB9NEC1_BAUVA</name>
<reference evidence="1 2" key="1">
    <citation type="journal article" date="2022" name="DNA Res.">
        <title>Chromosomal-level genome assembly of the orchid tree Bauhinia variegata (Leguminosae; Cercidoideae) supports the allotetraploid origin hypothesis of Bauhinia.</title>
        <authorList>
            <person name="Zhong Y."/>
            <person name="Chen Y."/>
            <person name="Zheng D."/>
            <person name="Pang J."/>
            <person name="Liu Y."/>
            <person name="Luo S."/>
            <person name="Meng S."/>
            <person name="Qian L."/>
            <person name="Wei D."/>
            <person name="Dai S."/>
            <person name="Zhou R."/>
        </authorList>
    </citation>
    <scope>NUCLEOTIDE SEQUENCE [LARGE SCALE GENOMIC DNA]</scope>
    <source>
        <strain evidence="1">BV-YZ2020</strain>
    </source>
</reference>
<gene>
    <name evidence="1" type="ORF">L6164_019190</name>
</gene>
<dbReference type="EMBL" id="CM039432">
    <property type="protein sequence ID" value="KAI4334507.1"/>
    <property type="molecule type" value="Genomic_DNA"/>
</dbReference>
<comment type="caution">
    <text evidence="1">The sequence shown here is derived from an EMBL/GenBank/DDBJ whole genome shotgun (WGS) entry which is preliminary data.</text>
</comment>
<organism evidence="1 2">
    <name type="scientific">Bauhinia variegata</name>
    <name type="common">Purple orchid tree</name>
    <name type="synonym">Phanera variegata</name>
    <dbReference type="NCBI Taxonomy" id="167791"/>
    <lineage>
        <taxon>Eukaryota</taxon>
        <taxon>Viridiplantae</taxon>
        <taxon>Streptophyta</taxon>
        <taxon>Embryophyta</taxon>
        <taxon>Tracheophyta</taxon>
        <taxon>Spermatophyta</taxon>
        <taxon>Magnoliopsida</taxon>
        <taxon>eudicotyledons</taxon>
        <taxon>Gunneridae</taxon>
        <taxon>Pentapetalae</taxon>
        <taxon>rosids</taxon>
        <taxon>fabids</taxon>
        <taxon>Fabales</taxon>
        <taxon>Fabaceae</taxon>
        <taxon>Cercidoideae</taxon>
        <taxon>Cercideae</taxon>
        <taxon>Bauhiniinae</taxon>
        <taxon>Bauhinia</taxon>
    </lineage>
</organism>
<proteinExistence type="predicted"/>
<dbReference type="Proteomes" id="UP000828941">
    <property type="component" value="Chromosome 7"/>
</dbReference>
<sequence>MAVPLWQSCLFSAFRTALACIIVGCITLYGPASVQRLIALPAFSYVTVILIMANDATLGDTLRGCWLALYATIQSIGPAMLSLWFIGPSRFSKETTALAVALAAFVVVLPAESTHLIAKRIALGEIVLVYVTAYINGVQTEPLLHPLRAAASTALGILACVLALLFPYPRLACRQVKHDYKLLTNNTLERLKLLAKAICEEDRTCALASVSRAQSLASQRDKLLQNITRYQESVRWERPLIKVFGPHYPSPGEKLEVLHKSLRGMEVALRSIDSFPVSIVDGDLKNGLNRLEEHLRLAIKHRSQCMSLTVPEPTAKSVTNFLQSLHTVPSTRQDLPIYFFLFCAQLLYQEPLLESPTSIKDSSGFDKGLLSCWFTKLRSPMLIQAFKCSLALGLSILLGLNYSKKMGFWAGLPVAISFASGREATFLVANLKAQGTVLGSVYGVLGCFLFERVMAIRFLSLLPWFVFTSFLQRSRMYGPAGGISAVIGAVLILGRKNFGTPIDFAIERIVETFIGLFCSILVDLAFFPKRASTCAKIELSQSLGTLHKSILSLSIVPAGKTHLEGLKMQINQLKKFIAEAEMEPNFWYLPFRSGSYNKISESLSKMMDLLHIASRALNFLEQEFQRNEASWKDVLTVLEHDLGKLKEITCSSIKNFELVIKMKSLRFLEKELEKNNISYDIESGKSPKSTVCMVSSLSEDEIEKTIASYLQHSTNAVDNIYALEGEQELRNQVVLSLSALGFCLSAFIKEAIEIEEAIKELVQGENPSSEINLYEISFLYEVRLLNSNQKRRLPLVFTRISLTLQICFYSDLGITFSVRNRRVIRAC</sequence>
<protein>
    <submittedName>
        <fullName evidence="1">Uncharacterized protein</fullName>
    </submittedName>
</protein>
<evidence type="ECO:0000313" key="1">
    <source>
        <dbReference type="EMBL" id="KAI4334507.1"/>
    </source>
</evidence>
<keyword evidence="2" id="KW-1185">Reference proteome</keyword>
<evidence type="ECO:0000313" key="2">
    <source>
        <dbReference type="Proteomes" id="UP000828941"/>
    </source>
</evidence>
<accession>A0ACB9NEC1</accession>